<feature type="compositionally biased region" description="Polar residues" evidence="1">
    <location>
        <begin position="39"/>
        <end position="54"/>
    </location>
</feature>
<feature type="region of interest" description="Disordered" evidence="1">
    <location>
        <begin position="28"/>
        <end position="61"/>
    </location>
</feature>
<dbReference type="AlphaFoldDB" id="A0A9D1IU61"/>
<dbReference type="PANTHER" id="PTHR43649:SF12">
    <property type="entry name" value="DIACETYLCHITOBIOSE BINDING PROTEIN DASA"/>
    <property type="match status" value="1"/>
</dbReference>
<evidence type="ECO:0000256" key="1">
    <source>
        <dbReference type="SAM" id="MobiDB-lite"/>
    </source>
</evidence>
<dbReference type="Gene3D" id="3.40.190.10">
    <property type="entry name" value="Periplasmic binding protein-like II"/>
    <property type="match status" value="1"/>
</dbReference>
<feature type="signal peptide" evidence="2">
    <location>
        <begin position="1"/>
        <end position="28"/>
    </location>
</feature>
<dbReference type="CDD" id="cd13585">
    <property type="entry name" value="PBP2_TMBP_like"/>
    <property type="match status" value="1"/>
</dbReference>
<comment type="caution">
    <text evidence="3">The sequence shown here is derived from an EMBL/GenBank/DDBJ whole genome shotgun (WGS) entry which is preliminary data.</text>
</comment>
<gene>
    <name evidence="3" type="ORF">IAB67_00750</name>
</gene>
<reference evidence="3" key="2">
    <citation type="journal article" date="2021" name="PeerJ">
        <title>Extensive microbial diversity within the chicken gut microbiome revealed by metagenomics and culture.</title>
        <authorList>
            <person name="Gilroy R."/>
            <person name="Ravi A."/>
            <person name="Getino M."/>
            <person name="Pursley I."/>
            <person name="Horton D.L."/>
            <person name="Alikhan N.F."/>
            <person name="Baker D."/>
            <person name="Gharbi K."/>
            <person name="Hall N."/>
            <person name="Watson M."/>
            <person name="Adriaenssens E.M."/>
            <person name="Foster-Nyarko E."/>
            <person name="Jarju S."/>
            <person name="Secka A."/>
            <person name="Antonio M."/>
            <person name="Oren A."/>
            <person name="Chaudhuri R.R."/>
            <person name="La Ragione R."/>
            <person name="Hildebrand F."/>
            <person name="Pallen M.J."/>
        </authorList>
    </citation>
    <scope>NUCLEOTIDE SEQUENCE</scope>
    <source>
        <strain evidence="3">CHK191-8634</strain>
    </source>
</reference>
<dbReference type="EMBL" id="DVMR01000010">
    <property type="protein sequence ID" value="HIU42811.1"/>
    <property type="molecule type" value="Genomic_DNA"/>
</dbReference>
<dbReference type="PROSITE" id="PS51257">
    <property type="entry name" value="PROKAR_LIPOPROTEIN"/>
    <property type="match status" value="1"/>
</dbReference>
<dbReference type="InterPro" id="IPR050490">
    <property type="entry name" value="Bact_solute-bd_prot1"/>
</dbReference>
<dbReference type="PANTHER" id="PTHR43649">
    <property type="entry name" value="ARABINOSE-BINDING PROTEIN-RELATED"/>
    <property type="match status" value="1"/>
</dbReference>
<feature type="chain" id="PRO_5038650356" evidence="2">
    <location>
        <begin position="29"/>
        <end position="465"/>
    </location>
</feature>
<proteinExistence type="predicted"/>
<name>A0A9D1IU61_9CLOT</name>
<evidence type="ECO:0000313" key="4">
    <source>
        <dbReference type="Proteomes" id="UP000824073"/>
    </source>
</evidence>
<evidence type="ECO:0000256" key="2">
    <source>
        <dbReference type="SAM" id="SignalP"/>
    </source>
</evidence>
<protein>
    <submittedName>
        <fullName evidence="3">Sugar ABC transporter substrate-binding protein</fullName>
    </submittedName>
</protein>
<dbReference type="InterPro" id="IPR006059">
    <property type="entry name" value="SBP"/>
</dbReference>
<sequence>MKSIKRAALLALVLTLVCSLFLTGCNTANDPSETDTNTDPESGNGQTQADTNTDPAAGDEYTGPTGSITWCSWGSDAEIQANQQLSEAFMASHPGTTVTLETYNDDYATAVETRFLGGQSPDVIYGHPSTLLKWMQEGMLMDISDIYEENDFLWDEDHYLTDTYEAFMHDGKYFGTVAGADTFVLFYNKTLIEEAGFECPDENTTWEEIIEIAQATTVRDEAGIPSVMGLSHSYGYYNAFPIIYAYGGSVFDDMINPTEVTFYSPETVEALTFIQDSSNKYHFAPDGTDNSYMSGWFASGVCTFHISGVYDIVYMTGIEDFEWDIAPLPNTMNTKGDTAVLYAGYAVSSQTENPELAKEFVLWLTSDEAQMILASTGIFTPANKVAALADETLNIPGAPEHHSLRVENIPYGQSLQGQVLCWNEMMSVYDVYINQLYNGEITPDDCAKALQTEWEALFEAEMNAQ</sequence>
<evidence type="ECO:0000313" key="3">
    <source>
        <dbReference type="EMBL" id="HIU42811.1"/>
    </source>
</evidence>
<dbReference type="Proteomes" id="UP000824073">
    <property type="component" value="Unassembled WGS sequence"/>
</dbReference>
<dbReference type="Pfam" id="PF01547">
    <property type="entry name" value="SBP_bac_1"/>
    <property type="match status" value="1"/>
</dbReference>
<dbReference type="SUPFAM" id="SSF53850">
    <property type="entry name" value="Periplasmic binding protein-like II"/>
    <property type="match status" value="1"/>
</dbReference>
<organism evidence="3 4">
    <name type="scientific">Candidatus Ventrousia excrementavium</name>
    <dbReference type="NCBI Taxonomy" id="2840961"/>
    <lineage>
        <taxon>Bacteria</taxon>
        <taxon>Bacillati</taxon>
        <taxon>Bacillota</taxon>
        <taxon>Clostridia</taxon>
        <taxon>Eubacteriales</taxon>
        <taxon>Clostridiaceae</taxon>
        <taxon>Clostridiaceae incertae sedis</taxon>
        <taxon>Candidatus Ventrousia</taxon>
    </lineage>
</organism>
<keyword evidence="2" id="KW-0732">Signal</keyword>
<reference evidence="3" key="1">
    <citation type="submission" date="2020-10" db="EMBL/GenBank/DDBJ databases">
        <authorList>
            <person name="Gilroy R."/>
        </authorList>
    </citation>
    <scope>NUCLEOTIDE SEQUENCE</scope>
    <source>
        <strain evidence="3">CHK191-8634</strain>
    </source>
</reference>
<accession>A0A9D1IU61</accession>